<evidence type="ECO:0000313" key="2">
    <source>
        <dbReference type="EMBL" id="CAK1578122.1"/>
    </source>
</evidence>
<proteinExistence type="predicted"/>
<keyword evidence="3" id="KW-1185">Reference proteome</keyword>
<gene>
    <name evidence="2" type="ORF">PARMNEM_LOCUS255</name>
</gene>
<organism evidence="2 3">
    <name type="scientific">Parnassius mnemosyne</name>
    <name type="common">clouded apollo</name>
    <dbReference type="NCBI Taxonomy" id="213953"/>
    <lineage>
        <taxon>Eukaryota</taxon>
        <taxon>Metazoa</taxon>
        <taxon>Ecdysozoa</taxon>
        <taxon>Arthropoda</taxon>
        <taxon>Hexapoda</taxon>
        <taxon>Insecta</taxon>
        <taxon>Pterygota</taxon>
        <taxon>Neoptera</taxon>
        <taxon>Endopterygota</taxon>
        <taxon>Lepidoptera</taxon>
        <taxon>Glossata</taxon>
        <taxon>Ditrysia</taxon>
        <taxon>Papilionoidea</taxon>
        <taxon>Papilionidae</taxon>
        <taxon>Parnassiinae</taxon>
        <taxon>Parnassini</taxon>
        <taxon>Parnassius</taxon>
        <taxon>Driopa</taxon>
    </lineage>
</organism>
<feature type="region of interest" description="Disordered" evidence="1">
    <location>
        <begin position="93"/>
        <end position="117"/>
    </location>
</feature>
<comment type="caution">
    <text evidence="2">The sequence shown here is derived from an EMBL/GenBank/DDBJ whole genome shotgun (WGS) entry which is preliminary data.</text>
</comment>
<dbReference type="EMBL" id="CAVLGL010000001">
    <property type="protein sequence ID" value="CAK1578122.1"/>
    <property type="molecule type" value="Genomic_DNA"/>
</dbReference>
<protein>
    <submittedName>
        <fullName evidence="2">Uncharacterized protein</fullName>
    </submittedName>
</protein>
<accession>A0AAV1K847</accession>
<evidence type="ECO:0000256" key="1">
    <source>
        <dbReference type="SAM" id="MobiDB-lite"/>
    </source>
</evidence>
<dbReference type="Proteomes" id="UP001314205">
    <property type="component" value="Unassembled WGS sequence"/>
</dbReference>
<dbReference type="AlphaFoldDB" id="A0AAV1K847"/>
<reference evidence="2 3" key="1">
    <citation type="submission" date="2023-11" db="EMBL/GenBank/DDBJ databases">
        <authorList>
            <person name="Hedman E."/>
            <person name="Englund M."/>
            <person name="Stromberg M."/>
            <person name="Nyberg Akerstrom W."/>
            <person name="Nylinder S."/>
            <person name="Jareborg N."/>
            <person name="Kallberg Y."/>
            <person name="Kronander E."/>
        </authorList>
    </citation>
    <scope>NUCLEOTIDE SEQUENCE [LARGE SCALE GENOMIC DNA]</scope>
</reference>
<name>A0AAV1K847_9NEOP</name>
<evidence type="ECO:0000313" key="3">
    <source>
        <dbReference type="Proteomes" id="UP001314205"/>
    </source>
</evidence>
<sequence length="139" mass="14642">MSANKVIKQITWQAACTGQVERIAAPTYASWWRARRGSAPACLAPAAAAAGAGAAAAAGAGGASAPRVCWRHARHQAAAAAYTGTACSCDARHRPKSRQRRASADVPQLRPESPPCRRPFPLAVHELRLTTLQHKLTAL</sequence>